<keyword evidence="2" id="KW-0472">Membrane</keyword>
<reference evidence="3" key="1">
    <citation type="submission" date="2019-11" db="UniProtKB">
        <authorList>
            <consortium name="WormBaseParasite"/>
        </authorList>
    </citation>
    <scope>IDENTIFICATION</scope>
</reference>
<keyword evidence="2" id="KW-1133">Transmembrane helix</keyword>
<feature type="region of interest" description="Disordered" evidence="1">
    <location>
        <begin position="234"/>
        <end position="269"/>
    </location>
</feature>
<feature type="compositionally biased region" description="Polar residues" evidence="1">
    <location>
        <begin position="195"/>
        <end position="208"/>
    </location>
</feature>
<accession>A0A5K3FE69</accession>
<name>A0A5K3FE69_MESCO</name>
<feature type="transmembrane region" description="Helical" evidence="2">
    <location>
        <begin position="163"/>
        <end position="187"/>
    </location>
</feature>
<dbReference type="AlphaFoldDB" id="A0A5K3FE69"/>
<evidence type="ECO:0000256" key="2">
    <source>
        <dbReference type="SAM" id="Phobius"/>
    </source>
</evidence>
<feature type="transmembrane region" description="Helical" evidence="2">
    <location>
        <begin position="277"/>
        <end position="299"/>
    </location>
</feature>
<feature type="transmembrane region" description="Helical" evidence="2">
    <location>
        <begin position="413"/>
        <end position="435"/>
    </location>
</feature>
<proteinExistence type="predicted"/>
<feature type="transmembrane region" description="Helical" evidence="2">
    <location>
        <begin position="358"/>
        <end position="379"/>
    </location>
</feature>
<feature type="transmembrane region" description="Helical" evidence="2">
    <location>
        <begin position="442"/>
        <end position="463"/>
    </location>
</feature>
<feature type="compositionally biased region" description="Low complexity" evidence="1">
    <location>
        <begin position="234"/>
        <end position="249"/>
    </location>
</feature>
<evidence type="ECO:0000256" key="1">
    <source>
        <dbReference type="SAM" id="MobiDB-lite"/>
    </source>
</evidence>
<protein>
    <submittedName>
        <fullName evidence="3">Conserved plasma membrane protein</fullName>
    </submittedName>
</protein>
<organism evidence="3">
    <name type="scientific">Mesocestoides corti</name>
    <name type="common">Flatworm</name>
    <dbReference type="NCBI Taxonomy" id="53468"/>
    <lineage>
        <taxon>Eukaryota</taxon>
        <taxon>Metazoa</taxon>
        <taxon>Spiralia</taxon>
        <taxon>Lophotrochozoa</taxon>
        <taxon>Platyhelminthes</taxon>
        <taxon>Cestoda</taxon>
        <taxon>Eucestoda</taxon>
        <taxon>Cyclophyllidea</taxon>
        <taxon>Mesocestoididae</taxon>
        <taxon>Mesocestoides</taxon>
    </lineage>
</organism>
<sequence length="691" mass="74190">VGITPDSCLALRAPPPCCTDCFSKHFQAGITGLVLASLTDAVTSMPVNRPRVRRGRSLNISALLASGDFYIDDNGYLVSVSNGTRYRLPSGPPEGRSGGPFELQPILPGKNQQLADSAVEWFELTTAKTASPSTSLAKTRLPPSLNSTSGEYQSTVGTLQLSLALVACSVALMANLGLVSISCWHLFRSELGQKQQQQNRRSTNSISLQPIRPPEGVFKTSDFANATTQSERISLSSEELHSSSISLSSDDSRPRQRVKKVMPERQKESRPFTNARSCLGIGAHIGLLGVVLAFVHLTVTCFHLTQTPLSTVLCLLVTSIAMDTLLCVQLHLISCFLCLVLIGFLSHVSASPSGQQRFACLALSHSLPWALAAGSALFITLRPSEASVHANIFFTGFDTDCDIKPSTTFQLSLIALLVITPLVGEIMLALLLVCCCKQIKRLVSLIVVLLPVLNCSCLIPVIAARVGNLTLLPLAVEPILLLMLYHLLFIKTAQPPLPPSPQELQRIPTTTDLRSPLHQVVSDESPSLASDMFFPQTILAITPHRCSHTNSLRSASPSRFTKLCPHYQQILHQQLKHPHTCCAGGSFEMNDRTDVFPATDILNNMSASSTNPATAAVMAAAAAAVAASAKHRHHSDAPHLHPVPFDPAYPPAALLLHSPGVVHCPVDGSVAAPVLDQHAEDALESDASPRK</sequence>
<evidence type="ECO:0000313" key="3">
    <source>
        <dbReference type="WBParaSite" id="MCU_007123-RA"/>
    </source>
</evidence>
<dbReference type="WBParaSite" id="MCU_007123-RA">
    <property type="protein sequence ID" value="MCU_007123-RA"/>
    <property type="gene ID" value="MCU_007123"/>
</dbReference>
<feature type="transmembrane region" description="Helical" evidence="2">
    <location>
        <begin position="319"/>
        <end position="346"/>
    </location>
</feature>
<keyword evidence="2" id="KW-0812">Transmembrane</keyword>
<feature type="region of interest" description="Disordered" evidence="1">
    <location>
        <begin position="195"/>
        <end position="219"/>
    </location>
</feature>